<dbReference type="Proteomes" id="UP000013984">
    <property type="component" value="Unassembled WGS sequence"/>
</dbReference>
<dbReference type="EMBL" id="AOGZ02000014">
    <property type="protein sequence ID" value="EOQ96417.1"/>
    <property type="molecule type" value="Genomic_DNA"/>
</dbReference>
<sequence>MISFSKFFAFVCLVLFPGLMAVANPKIKNVQTQGWNLKNQKGNWKPMDLVWEESSGAVAPEFRYGKQYRLVAGQKKILLTRKVSRANKQILNETKEISSKVYESWMLNLSKTGLASLSFESPPTETITGVSYNFVSFQLGSTKSRFYYRLEERKEPSWEQKNNIIQIIERMKP</sequence>
<evidence type="ECO:0000313" key="3">
    <source>
        <dbReference type="Proteomes" id="UP000013984"/>
    </source>
</evidence>
<keyword evidence="1" id="KW-0732">Signal</keyword>
<feature type="signal peptide" evidence="1">
    <location>
        <begin position="1"/>
        <end position="23"/>
    </location>
</feature>
<protein>
    <submittedName>
        <fullName evidence="2">Uncharacterized protein</fullName>
    </submittedName>
</protein>
<accession>R9A2S7</accession>
<dbReference type="RefSeq" id="WP_015681762.1">
    <property type="nucleotide sequence ID" value="NZ_AOGZ02000014.1"/>
</dbReference>
<feature type="chain" id="PRO_5004470202" evidence="1">
    <location>
        <begin position="24"/>
        <end position="173"/>
    </location>
</feature>
<evidence type="ECO:0000313" key="2">
    <source>
        <dbReference type="EMBL" id="EOQ96417.1"/>
    </source>
</evidence>
<dbReference type="AlphaFoldDB" id="R9A2S7"/>
<proteinExistence type="predicted"/>
<reference evidence="2" key="1">
    <citation type="submission" date="2013-04" db="EMBL/GenBank/DDBJ databases">
        <authorList>
            <person name="Harkins D.M."/>
            <person name="Durkin A.S."/>
            <person name="Brinkac L.M."/>
            <person name="Haft D.H."/>
            <person name="Selengut J.D."/>
            <person name="Sanka R."/>
            <person name="DePew J."/>
            <person name="Purushe J."/>
            <person name="Galloway R.L."/>
            <person name="Vinetz J.M."/>
            <person name="Sutton G.G."/>
            <person name="Nierman W.C."/>
            <person name="Fouts D.E."/>
        </authorList>
    </citation>
    <scope>NUCLEOTIDE SEQUENCE [LARGE SCALE GENOMIC DNA]</scope>
    <source>
        <strain evidence="2">CDC</strain>
    </source>
</reference>
<dbReference type="STRING" id="1218599.LEP1GSC195_3594"/>
<comment type="caution">
    <text evidence="2">The sequence shown here is derived from an EMBL/GenBank/DDBJ whole genome shotgun (WGS) entry which is preliminary data.</text>
</comment>
<keyword evidence="3" id="KW-1185">Reference proteome</keyword>
<gene>
    <name evidence="2" type="ORF">LEP1GSC195_3594</name>
</gene>
<evidence type="ECO:0000256" key="1">
    <source>
        <dbReference type="SAM" id="SignalP"/>
    </source>
</evidence>
<name>R9A2S7_9LEPT</name>
<organism evidence="2 3">
    <name type="scientific">Leptospira wolbachii serovar Codice str. CDC</name>
    <dbReference type="NCBI Taxonomy" id="1218599"/>
    <lineage>
        <taxon>Bacteria</taxon>
        <taxon>Pseudomonadati</taxon>
        <taxon>Spirochaetota</taxon>
        <taxon>Spirochaetia</taxon>
        <taxon>Leptospirales</taxon>
        <taxon>Leptospiraceae</taxon>
        <taxon>Leptospira</taxon>
    </lineage>
</organism>